<organism evidence="2 3">
    <name type="scientific">Aminobacter ciceronei</name>
    <dbReference type="NCBI Taxonomy" id="150723"/>
    <lineage>
        <taxon>Bacteria</taxon>
        <taxon>Pseudomonadati</taxon>
        <taxon>Pseudomonadota</taxon>
        <taxon>Alphaproteobacteria</taxon>
        <taxon>Hyphomicrobiales</taxon>
        <taxon>Phyllobacteriaceae</taxon>
        <taxon>Aminobacter</taxon>
    </lineage>
</organism>
<evidence type="ECO:0000313" key="2">
    <source>
        <dbReference type="EMBL" id="MBA9020589.1"/>
    </source>
</evidence>
<dbReference type="RefSeq" id="WP_182574227.1">
    <property type="nucleotide sequence ID" value="NZ_JACJHY010000010.1"/>
</dbReference>
<name>A0ABR6C6L0_9HYPH</name>
<dbReference type="Proteomes" id="UP000587524">
    <property type="component" value="Unassembled WGS sequence"/>
</dbReference>
<dbReference type="EMBL" id="JACJHZ010000010">
    <property type="protein sequence ID" value="MBA9020589.1"/>
    <property type="molecule type" value="Genomic_DNA"/>
</dbReference>
<evidence type="ECO:0000313" key="3">
    <source>
        <dbReference type="Proteomes" id="UP000587524"/>
    </source>
</evidence>
<keyword evidence="3" id="KW-1185">Reference proteome</keyword>
<reference evidence="2 3" key="1">
    <citation type="submission" date="2020-08" db="EMBL/GenBank/DDBJ databases">
        <title>Genomic Encyclopedia of Type Strains, Phase IV (KMG-IV): sequencing the most valuable type-strain genomes for metagenomic binning, comparative biology and taxonomic classification.</title>
        <authorList>
            <person name="Goeker M."/>
        </authorList>
    </citation>
    <scope>NUCLEOTIDE SEQUENCE [LARGE SCALE GENOMIC DNA]</scope>
    <source>
        <strain evidence="2 3">DSM 17455</strain>
    </source>
</reference>
<feature type="coiled-coil region" evidence="1">
    <location>
        <begin position="463"/>
        <end position="521"/>
    </location>
</feature>
<evidence type="ECO:0000256" key="1">
    <source>
        <dbReference type="SAM" id="Coils"/>
    </source>
</evidence>
<keyword evidence="1" id="KW-0175">Coiled coil</keyword>
<gene>
    <name evidence="2" type="ORF">HNQ97_002591</name>
</gene>
<proteinExistence type="predicted"/>
<accession>A0ABR6C6L0</accession>
<comment type="caution">
    <text evidence="2">The sequence shown here is derived from an EMBL/GenBank/DDBJ whole genome shotgun (WGS) entry which is preliminary data.</text>
</comment>
<protein>
    <submittedName>
        <fullName evidence="2">NAD(P)H-dependent FMN reductase</fullName>
    </submittedName>
</protein>
<sequence>MIDPDDELDVAQADAEPARKPKSSKAWLSLITSYEKAGYEDYQTRCANIEKQYANLARLASVSRSREFQIFWANIEVLKPSMYARPPIPVVATRFNNTKPIPRAASELLERSTAVTFDSEDIDGVMRRVRDDLAINARGCIWVRYEAKSKDSGLIERVCIEHKNRRDFAHEPGRGWIEVGWVAGRAWMTRKEMRQRFQKTSGNAYAGAIFAKQKDDKNKTDGKLKAGVWEIWSKTENKVVWVTPGVDVVLDEDKPHLSLEGFFPCPQPAYGTVEPNSLIPVPDFLFYKDQAEEVNELTNRISALTQALKVRGFYPSGAGELSDAIEAAIKSVDDRKVLVPVSNWAVTGSAKDTIVWLPLDMVATTLTQLIALRKQLIEDIYQISGLSDVMRGATNPNETLGAQTLKSQYGSVRIRDRQAELVRIARDTARIVAEIQAENFQAKTLLDMSQMEFETDAEVSKAIKALEAQAKQVVDTLKAAQANPQVQQMAQANPEQAQASFQQAQQQVEQIAQQVQGLEETITIDKVMKFLRDERIRPFTLDIETDSTIQPDEDAAKKRTAEFLTALGGALAQLSQMVAARPETAPFAGEILKFAIAPFRPGRQMQASIDEFVEKMKASAGQPQPDPRAAQAESEAKANSDRAAVEQAKAQATVAKSEADIARINADAALKQREADIRIREIEARAAADAQKHAQDMQKGELELARLRLHLAQQAQKGIAPMIEGHIG</sequence>